<evidence type="ECO:0000256" key="1">
    <source>
        <dbReference type="SAM" id="Phobius"/>
    </source>
</evidence>
<dbReference type="AlphaFoldDB" id="A0AAE0FEC0"/>
<comment type="caution">
    <text evidence="2">The sequence shown here is derived from an EMBL/GenBank/DDBJ whole genome shotgun (WGS) entry which is preliminary data.</text>
</comment>
<gene>
    <name evidence="2" type="ORF">CYMTET_32813</name>
</gene>
<proteinExistence type="predicted"/>
<dbReference type="EMBL" id="LGRX02019797">
    <property type="protein sequence ID" value="KAK3258129.1"/>
    <property type="molecule type" value="Genomic_DNA"/>
</dbReference>
<protein>
    <submittedName>
        <fullName evidence="2">Uncharacterized protein</fullName>
    </submittedName>
</protein>
<keyword evidence="1" id="KW-1133">Transmembrane helix</keyword>
<keyword evidence="1" id="KW-0812">Transmembrane</keyword>
<evidence type="ECO:0000313" key="2">
    <source>
        <dbReference type="EMBL" id="KAK3258129.1"/>
    </source>
</evidence>
<feature type="transmembrane region" description="Helical" evidence="1">
    <location>
        <begin position="86"/>
        <end position="109"/>
    </location>
</feature>
<feature type="non-terminal residue" evidence="2">
    <location>
        <position position="113"/>
    </location>
</feature>
<feature type="non-terminal residue" evidence="2">
    <location>
        <position position="1"/>
    </location>
</feature>
<organism evidence="2 3">
    <name type="scientific">Cymbomonas tetramitiformis</name>
    <dbReference type="NCBI Taxonomy" id="36881"/>
    <lineage>
        <taxon>Eukaryota</taxon>
        <taxon>Viridiplantae</taxon>
        <taxon>Chlorophyta</taxon>
        <taxon>Pyramimonadophyceae</taxon>
        <taxon>Pyramimonadales</taxon>
        <taxon>Pyramimonadaceae</taxon>
        <taxon>Cymbomonas</taxon>
    </lineage>
</organism>
<name>A0AAE0FEC0_9CHLO</name>
<keyword evidence="1" id="KW-0472">Membrane</keyword>
<evidence type="ECO:0000313" key="3">
    <source>
        <dbReference type="Proteomes" id="UP001190700"/>
    </source>
</evidence>
<dbReference type="Proteomes" id="UP001190700">
    <property type="component" value="Unassembled WGS sequence"/>
</dbReference>
<keyword evidence="3" id="KW-1185">Reference proteome</keyword>
<sequence>VKIGAILTYYNYRLAPGQETDRIRKVDNTDANYRCVIVLNVVPGSSNKKNPIRYLQDYPQNRQVVGMFDTVGVEISFGSLSQVYHFSWLALISFLVQLTVLLQCCQYIVSFMA</sequence>
<accession>A0AAE0FEC0</accession>
<reference evidence="2 3" key="1">
    <citation type="journal article" date="2015" name="Genome Biol. Evol.">
        <title>Comparative Genomics of a Bacterivorous Green Alga Reveals Evolutionary Causalities and Consequences of Phago-Mixotrophic Mode of Nutrition.</title>
        <authorList>
            <person name="Burns J.A."/>
            <person name="Paasch A."/>
            <person name="Narechania A."/>
            <person name="Kim E."/>
        </authorList>
    </citation>
    <scope>NUCLEOTIDE SEQUENCE [LARGE SCALE GENOMIC DNA]</scope>
    <source>
        <strain evidence="2 3">PLY_AMNH</strain>
    </source>
</reference>